<dbReference type="Proteomes" id="UP000824048">
    <property type="component" value="Unassembled WGS sequence"/>
</dbReference>
<organism evidence="2 3">
    <name type="scientific">Candidatus Gemmiger excrementigallinarum</name>
    <dbReference type="NCBI Taxonomy" id="2838609"/>
    <lineage>
        <taxon>Bacteria</taxon>
        <taxon>Bacillati</taxon>
        <taxon>Bacillota</taxon>
        <taxon>Clostridia</taxon>
        <taxon>Eubacteriales</taxon>
        <taxon>Gemmiger</taxon>
    </lineage>
</organism>
<proteinExistence type="predicted"/>
<sequence length="767" mass="84720">MEFGKKTDVLRRPAVWLLLLMELLLLASAILSAAQATTEYRFTAEEWEPIAQDSVIGYDEEGRRGVTEMSNGEPILQTPAMSLPAGHYRITIDYYYEPNMTKEGVRHRSTLYFVSEQKLAVTGERAWIDVSAQHDTVVLNVANPSDTIRLVADNDGGIFTVGTVEIKQDAVYAWFCVACWLMLFVAVDLVLFWLLARKGKNRDKALRYGCIAVLAGTVALVCAPLFVSGGGMNGDDWLYHLSRIENIAQSLQQGQFPVRIYSQAKGGYGYAPSQFYGELFLYFPAVLRLFGVSLQAAYRAYVIAVQAVAAGISFFSFRQIFKHDKTALLGSVLYLLAPYHLYNIYCRSAVGEYTAYAFLPLIPAALSLLYGAQQPDRAQGKKACIELVFAFGALVQTHILTMEMAFLGTAIFCVCHLKRTFSKSVLRTWILAVAWVILLNLWFLVPFVGAMLGGYSRMYGVGDFNSGLAIQDQGLQPGELLLQTEAGISVGIVLLVGAAAFLWCWLTGEGKPTPKESKIGLWSVGLGVLACWMATDTFPWCYVGTLPVIGRFLLAVQFPWRYLSPASLLLVLGTICAVSVLRRTRGAQVWSVLLLSAALLSTVTFYQNGLREGQTGYIGDRAQLVYGCNHYSNVAWYFDDLYLPDGAIETRDGFETEAGATTVEISSMEREDNGMVLQCKVPTGQTGYVELPLLYYPGYTVTQGEGQVFRTANGMVGVEIPDGYDGEIRVAFREAKRWLAADAITVLACIAFVAYVCGYPRRKKKNV</sequence>
<feature type="transmembrane region" description="Helical" evidence="1">
    <location>
        <begin position="208"/>
        <end position="227"/>
    </location>
</feature>
<keyword evidence="1" id="KW-0472">Membrane</keyword>
<feature type="transmembrane region" description="Helical" evidence="1">
    <location>
        <begin position="738"/>
        <end position="757"/>
    </location>
</feature>
<evidence type="ECO:0000313" key="2">
    <source>
        <dbReference type="EMBL" id="HIZ41476.1"/>
    </source>
</evidence>
<accession>A0A9D2EQ74</accession>
<evidence type="ECO:0008006" key="4">
    <source>
        <dbReference type="Google" id="ProtNLM"/>
    </source>
</evidence>
<keyword evidence="1" id="KW-0812">Transmembrane</keyword>
<comment type="caution">
    <text evidence="2">The sequence shown here is derived from an EMBL/GenBank/DDBJ whole genome shotgun (WGS) entry which is preliminary data.</text>
</comment>
<dbReference type="AlphaFoldDB" id="A0A9D2EQ74"/>
<feature type="transmembrane region" description="Helical" evidence="1">
    <location>
        <begin position="301"/>
        <end position="321"/>
    </location>
</feature>
<feature type="transmembrane region" description="Helical" evidence="1">
    <location>
        <begin position="588"/>
        <end position="606"/>
    </location>
</feature>
<reference evidence="2" key="1">
    <citation type="journal article" date="2021" name="PeerJ">
        <title>Extensive microbial diversity within the chicken gut microbiome revealed by metagenomics and culture.</title>
        <authorList>
            <person name="Gilroy R."/>
            <person name="Ravi A."/>
            <person name="Getino M."/>
            <person name="Pursley I."/>
            <person name="Horton D.L."/>
            <person name="Alikhan N.F."/>
            <person name="Baker D."/>
            <person name="Gharbi K."/>
            <person name="Hall N."/>
            <person name="Watson M."/>
            <person name="Adriaenssens E.M."/>
            <person name="Foster-Nyarko E."/>
            <person name="Jarju S."/>
            <person name="Secka A."/>
            <person name="Antonio M."/>
            <person name="Oren A."/>
            <person name="Chaudhuri R.R."/>
            <person name="La Ragione R."/>
            <person name="Hildebrand F."/>
            <person name="Pallen M.J."/>
        </authorList>
    </citation>
    <scope>NUCLEOTIDE SEQUENCE</scope>
    <source>
        <strain evidence="2">ChiSxjej1B13-11774</strain>
    </source>
</reference>
<name>A0A9D2EQ74_9FIRM</name>
<feature type="transmembrane region" description="Helical" evidence="1">
    <location>
        <begin position="171"/>
        <end position="196"/>
    </location>
</feature>
<keyword evidence="1" id="KW-1133">Transmembrane helix</keyword>
<feature type="transmembrane region" description="Helical" evidence="1">
    <location>
        <begin position="429"/>
        <end position="452"/>
    </location>
</feature>
<reference evidence="2" key="2">
    <citation type="submission" date="2021-04" db="EMBL/GenBank/DDBJ databases">
        <authorList>
            <person name="Gilroy R."/>
        </authorList>
    </citation>
    <scope>NUCLEOTIDE SEQUENCE</scope>
    <source>
        <strain evidence="2">ChiSxjej1B13-11774</strain>
    </source>
</reference>
<feature type="transmembrane region" description="Helical" evidence="1">
    <location>
        <begin position="486"/>
        <end position="507"/>
    </location>
</feature>
<feature type="transmembrane region" description="Helical" evidence="1">
    <location>
        <begin position="327"/>
        <end position="346"/>
    </location>
</feature>
<feature type="transmembrane region" description="Helical" evidence="1">
    <location>
        <begin position="519"/>
        <end position="540"/>
    </location>
</feature>
<gene>
    <name evidence="2" type="ORF">H9811_02820</name>
</gene>
<evidence type="ECO:0000256" key="1">
    <source>
        <dbReference type="SAM" id="Phobius"/>
    </source>
</evidence>
<feature type="transmembrane region" description="Helical" evidence="1">
    <location>
        <begin position="353"/>
        <end position="373"/>
    </location>
</feature>
<feature type="transmembrane region" description="Helical" evidence="1">
    <location>
        <begin position="560"/>
        <end position="581"/>
    </location>
</feature>
<feature type="transmembrane region" description="Helical" evidence="1">
    <location>
        <begin position="275"/>
        <end position="294"/>
    </location>
</feature>
<evidence type="ECO:0000313" key="3">
    <source>
        <dbReference type="Proteomes" id="UP000824048"/>
    </source>
</evidence>
<protein>
    <recommendedName>
        <fullName evidence="4">Membrane protein 6-pyruvoyl-tetrahydropterin synthase-related domain-containing protein</fullName>
    </recommendedName>
</protein>
<feature type="transmembrane region" description="Helical" evidence="1">
    <location>
        <begin position="393"/>
        <end position="417"/>
    </location>
</feature>
<dbReference type="EMBL" id="DXBP01000019">
    <property type="protein sequence ID" value="HIZ41476.1"/>
    <property type="molecule type" value="Genomic_DNA"/>
</dbReference>